<dbReference type="InParanoid" id="F2UKI6"/>
<evidence type="ECO:0000313" key="4">
    <source>
        <dbReference type="Proteomes" id="UP000007799"/>
    </source>
</evidence>
<dbReference type="KEGG" id="sre:PTSG_08727"/>
<feature type="transmembrane region" description="Helical" evidence="2">
    <location>
        <begin position="279"/>
        <end position="300"/>
    </location>
</feature>
<accession>F2UKI6</accession>
<protein>
    <submittedName>
        <fullName evidence="3">Uncharacterized protein</fullName>
    </submittedName>
</protein>
<feature type="region of interest" description="Disordered" evidence="1">
    <location>
        <begin position="308"/>
        <end position="332"/>
    </location>
</feature>
<feature type="compositionally biased region" description="Low complexity" evidence="1">
    <location>
        <begin position="310"/>
        <end position="331"/>
    </location>
</feature>
<dbReference type="AlphaFoldDB" id="F2UKI6"/>
<keyword evidence="2" id="KW-0812">Transmembrane</keyword>
<dbReference type="EMBL" id="GL832979">
    <property type="protein sequence ID" value="EGD77635.1"/>
    <property type="molecule type" value="Genomic_DNA"/>
</dbReference>
<dbReference type="OrthoDB" id="1924787at2759"/>
<keyword evidence="4" id="KW-1185">Reference proteome</keyword>
<sequence>MMECPRLNMTVSDVAIHWMPLIESMEQSVGDIGKVLLVAGQSECFQKVGLQLKRGRGTLLRHKDDGDMSFMSAEENELFDPVRVTHCPEMPLHHRTANGGPDVRDHRTAYPSILFARAHRSRPPLPAIDRAIRTAIHDGRTAPMTCPRLASSFQAQTYRAGVKITCTTSTLTTLSRFIPLAYWNEGRNHILFEYSDAPCLPWDAEHGILAKVGLSAFHHRDGLDVSMSLFSMVTFIHSHRSSDAFRPRKQDIPRHLQVCALPSLLALMPCATTSPSCTMAGVVCCACDVFFVIVFRVCVVRGRLDMTPQRKSSTSSSTSTRTRRPSLGSSSWLRVPSPSLSSMRRGGVLCMYVFVCVRMCVSAYAFAEHMVLNCGLPRILRSISDEVVEMMRRRVVFVFEEFFKSLSTQVHTALLESARINLFSGDNAWQRALEPAAVTPPSTTTALAG</sequence>
<evidence type="ECO:0000256" key="1">
    <source>
        <dbReference type="SAM" id="MobiDB-lite"/>
    </source>
</evidence>
<proteinExistence type="predicted"/>
<keyword evidence="2" id="KW-0472">Membrane</keyword>
<dbReference type="Proteomes" id="UP000007799">
    <property type="component" value="Unassembled WGS sequence"/>
</dbReference>
<dbReference type="RefSeq" id="XP_004990111.1">
    <property type="nucleotide sequence ID" value="XM_004990054.1"/>
</dbReference>
<reference evidence="3" key="1">
    <citation type="submission" date="2009-08" db="EMBL/GenBank/DDBJ databases">
        <title>Annotation of Salpingoeca rosetta.</title>
        <authorList>
            <consortium name="The Broad Institute Genome Sequencing Platform"/>
            <person name="Russ C."/>
            <person name="Cuomo C."/>
            <person name="Burger G."/>
            <person name="Gray M.W."/>
            <person name="Holland P.W.H."/>
            <person name="King N."/>
            <person name="Lang F.B.F."/>
            <person name="Roger A.J."/>
            <person name="Ruiz-Trillo I."/>
            <person name="Young S.K."/>
            <person name="Zeng Q."/>
            <person name="Gargeya S."/>
            <person name="Alvarado L."/>
            <person name="Berlin A."/>
            <person name="Chapman S.B."/>
            <person name="Chen Z."/>
            <person name="Freedman E."/>
            <person name="Gellesch M."/>
            <person name="Goldberg J."/>
            <person name="Griggs A."/>
            <person name="Gujja S."/>
            <person name="Heilman E."/>
            <person name="Heiman D."/>
            <person name="Howarth C."/>
            <person name="Mehta T."/>
            <person name="Neiman D."/>
            <person name="Pearson M."/>
            <person name="Roberts A."/>
            <person name="Saif S."/>
            <person name="Shea T."/>
            <person name="Shenoy N."/>
            <person name="Sisk P."/>
            <person name="Stolte C."/>
            <person name="Sykes S."/>
            <person name="White J."/>
            <person name="Yandava C."/>
            <person name="Haas B."/>
            <person name="Nusbaum C."/>
            <person name="Birren B."/>
        </authorList>
    </citation>
    <scope>NUCLEOTIDE SEQUENCE [LARGE SCALE GENOMIC DNA]</scope>
    <source>
        <strain evidence="3">ATCC 50818</strain>
    </source>
</reference>
<evidence type="ECO:0000256" key="2">
    <source>
        <dbReference type="SAM" id="Phobius"/>
    </source>
</evidence>
<gene>
    <name evidence="3" type="ORF">PTSG_08727</name>
</gene>
<name>F2UKI6_SALR5</name>
<keyword evidence="2" id="KW-1133">Transmembrane helix</keyword>
<evidence type="ECO:0000313" key="3">
    <source>
        <dbReference type="EMBL" id="EGD77635.1"/>
    </source>
</evidence>
<dbReference type="GeneID" id="16070665"/>
<organism evidence="4">
    <name type="scientific">Salpingoeca rosetta (strain ATCC 50818 / BSB-021)</name>
    <dbReference type="NCBI Taxonomy" id="946362"/>
    <lineage>
        <taxon>Eukaryota</taxon>
        <taxon>Choanoflagellata</taxon>
        <taxon>Craspedida</taxon>
        <taxon>Salpingoecidae</taxon>
        <taxon>Salpingoeca</taxon>
    </lineage>
</organism>